<dbReference type="Proteomes" id="UP000316560">
    <property type="component" value="Unassembled WGS sequence"/>
</dbReference>
<feature type="chain" id="PRO_5038623122" description="Signal peptidase I" evidence="1">
    <location>
        <begin position="19"/>
        <end position="600"/>
    </location>
</feature>
<evidence type="ECO:0000313" key="2">
    <source>
        <dbReference type="EMBL" id="TQO20608.1"/>
    </source>
</evidence>
<feature type="signal peptide" evidence="1">
    <location>
        <begin position="1"/>
        <end position="18"/>
    </location>
</feature>
<dbReference type="Pfam" id="PF17957">
    <property type="entry name" value="Big_7"/>
    <property type="match status" value="3"/>
</dbReference>
<dbReference type="InterPro" id="IPR010916">
    <property type="entry name" value="TonB_box_CS"/>
</dbReference>
<evidence type="ECO:0000256" key="1">
    <source>
        <dbReference type="SAM" id="SignalP"/>
    </source>
</evidence>
<dbReference type="Gene3D" id="2.60.40.10">
    <property type="entry name" value="Immunoglobulins"/>
    <property type="match status" value="3"/>
</dbReference>
<comment type="caution">
    <text evidence="2">The sequence shown here is derived from an EMBL/GenBank/DDBJ whole genome shotgun (WGS) entry which is preliminary data.</text>
</comment>
<gene>
    <name evidence="2" type="ORF">FB472_2246</name>
</gene>
<dbReference type="PROSITE" id="PS00430">
    <property type="entry name" value="TONB_DEPENDENT_REC_1"/>
    <property type="match status" value="1"/>
</dbReference>
<keyword evidence="3" id="KW-1185">Reference proteome</keyword>
<dbReference type="OrthoDB" id="5241786at2"/>
<reference evidence="2 3" key="1">
    <citation type="submission" date="2019-06" db="EMBL/GenBank/DDBJ databases">
        <title>Sequencing the genomes of 1000 actinobacteria strains.</title>
        <authorList>
            <person name="Klenk H.-P."/>
        </authorList>
    </citation>
    <scope>NUCLEOTIDE SEQUENCE [LARGE SCALE GENOMIC DNA]</scope>
    <source>
        <strain evidence="2 3">DSM 21947</strain>
    </source>
</reference>
<organism evidence="2 3">
    <name type="scientific">Rhodoglobus vestalii</name>
    <dbReference type="NCBI Taxonomy" id="193384"/>
    <lineage>
        <taxon>Bacteria</taxon>
        <taxon>Bacillati</taxon>
        <taxon>Actinomycetota</taxon>
        <taxon>Actinomycetes</taxon>
        <taxon>Micrococcales</taxon>
        <taxon>Microbacteriaceae</taxon>
        <taxon>Rhodoglobus</taxon>
    </lineage>
</organism>
<dbReference type="RefSeq" id="WP_141990902.1">
    <property type="nucleotide sequence ID" value="NZ_VFRA01000001.1"/>
</dbReference>
<accession>A0A8H2K692</accession>
<sequence>MKRIAALLAIVSITATVAAVGTPEFSSASFTSSTKNTVSTVSAAADWTPPVVSMIQPASPVRDTVLVTANASDSDTAIASVTLQYLPVGGSSWVTLCSATVSPYSCSWDTKLVADGSYDLRATATDAAGYSTTSATARTTVANSVLVVLTNPGEFARGSVPLTTSLYNGGTSTYTVRVQYSLAGANVWKDICTNLASPYTCSWVTTGYANDYYDLRSVAVSGSSTYVSATVADVLVDNLTPTVTMTDPGTPLSGTRTFAATATDAHSGIARVEIQYLRVGSSTYSTLCTVTALPYSCRADTTALPDGTYSFRAIADDTAGNRTTSAVISNRVLDNTVSSVSMEDPGAFITGTATLNASASSSAGVTSVRIQRAPTGTPTWADVCTDTTSPYSCVWNSATVADGLYDFQAILVDGSGKVTTSAIVTARRVDNTPLRGTDIQAANGAATVGKMEPGDKITFTYSDLVNLTSITPAWTGAALPVTIRAQDGNVVGLSNTDDTLSVERAGSTINLGTVNLKGDYVKSGKTVTFASAMTAATITVNGVQVTAVTVTFGTATGGAARTSSTLASMVWTPSAAVRDLYGNANSAAPVTETGALDREF</sequence>
<dbReference type="EMBL" id="VFRA01000001">
    <property type="protein sequence ID" value="TQO20608.1"/>
    <property type="molecule type" value="Genomic_DNA"/>
</dbReference>
<dbReference type="InterPro" id="IPR013783">
    <property type="entry name" value="Ig-like_fold"/>
</dbReference>
<evidence type="ECO:0008006" key="4">
    <source>
        <dbReference type="Google" id="ProtNLM"/>
    </source>
</evidence>
<proteinExistence type="predicted"/>
<evidence type="ECO:0000313" key="3">
    <source>
        <dbReference type="Proteomes" id="UP000316560"/>
    </source>
</evidence>
<protein>
    <recommendedName>
        <fullName evidence="4">Signal peptidase I</fullName>
    </recommendedName>
</protein>
<name>A0A8H2K692_9MICO</name>
<dbReference type="AlphaFoldDB" id="A0A8H2K692"/>
<dbReference type="GO" id="GO:0005975">
    <property type="term" value="P:carbohydrate metabolic process"/>
    <property type="evidence" value="ECO:0007669"/>
    <property type="project" value="UniProtKB-ARBA"/>
</dbReference>
<keyword evidence="1" id="KW-0732">Signal</keyword>